<keyword evidence="6 7" id="KW-0472">Membrane</keyword>
<comment type="caution">
    <text evidence="9">The sequence shown here is derived from an EMBL/GenBank/DDBJ whole genome shotgun (WGS) entry which is preliminary data.</text>
</comment>
<evidence type="ECO:0000313" key="9">
    <source>
        <dbReference type="EMBL" id="MFD1676833.1"/>
    </source>
</evidence>
<evidence type="ECO:0000256" key="6">
    <source>
        <dbReference type="ARBA" id="ARBA00023136"/>
    </source>
</evidence>
<evidence type="ECO:0000313" key="10">
    <source>
        <dbReference type="Proteomes" id="UP001597079"/>
    </source>
</evidence>
<feature type="transmembrane region" description="Helical" evidence="7">
    <location>
        <begin position="124"/>
        <end position="145"/>
    </location>
</feature>
<keyword evidence="10" id="KW-1185">Reference proteome</keyword>
<evidence type="ECO:0000256" key="7">
    <source>
        <dbReference type="RuleBase" id="RU363032"/>
    </source>
</evidence>
<dbReference type="CDD" id="cd06261">
    <property type="entry name" value="TM_PBP2"/>
    <property type="match status" value="1"/>
</dbReference>
<feature type="transmembrane region" description="Helical" evidence="7">
    <location>
        <begin position="88"/>
        <end position="112"/>
    </location>
</feature>
<dbReference type="PANTHER" id="PTHR43744">
    <property type="entry name" value="ABC TRANSPORTER PERMEASE PROTEIN MG189-RELATED-RELATED"/>
    <property type="match status" value="1"/>
</dbReference>
<dbReference type="Proteomes" id="UP001597079">
    <property type="component" value="Unassembled WGS sequence"/>
</dbReference>
<comment type="similarity">
    <text evidence="7">Belongs to the binding-protein-dependent transport system permease family.</text>
</comment>
<dbReference type="RefSeq" id="WP_377944743.1">
    <property type="nucleotide sequence ID" value="NZ_JBHUCX010000079.1"/>
</dbReference>
<dbReference type="PANTHER" id="PTHR43744:SF6">
    <property type="entry name" value="ABC TRANSPORTER PERMEASE PROTEIN YESQ-RELATED"/>
    <property type="match status" value="1"/>
</dbReference>
<accession>A0ABW4JML1</accession>
<feature type="transmembrane region" description="Helical" evidence="7">
    <location>
        <begin position="29"/>
        <end position="49"/>
    </location>
</feature>
<dbReference type="Pfam" id="PF00528">
    <property type="entry name" value="BPD_transp_1"/>
    <property type="match status" value="1"/>
</dbReference>
<organism evidence="9 10">
    <name type="scientific">Alicyclobacillus fodiniaquatilis</name>
    <dbReference type="NCBI Taxonomy" id="1661150"/>
    <lineage>
        <taxon>Bacteria</taxon>
        <taxon>Bacillati</taxon>
        <taxon>Bacillota</taxon>
        <taxon>Bacilli</taxon>
        <taxon>Bacillales</taxon>
        <taxon>Alicyclobacillaceae</taxon>
        <taxon>Alicyclobacillus</taxon>
    </lineage>
</organism>
<dbReference type="InterPro" id="IPR000515">
    <property type="entry name" value="MetI-like"/>
</dbReference>
<proteinExistence type="inferred from homology"/>
<keyword evidence="2 7" id="KW-0813">Transport</keyword>
<dbReference type="SUPFAM" id="SSF161098">
    <property type="entry name" value="MetI-like"/>
    <property type="match status" value="1"/>
</dbReference>
<keyword evidence="3" id="KW-1003">Cell membrane</keyword>
<feature type="domain" description="ABC transmembrane type-1" evidence="8">
    <location>
        <begin position="89"/>
        <end position="282"/>
    </location>
</feature>
<gene>
    <name evidence="9" type="ORF">ACFSB2_19345</name>
</gene>
<evidence type="ECO:0000256" key="2">
    <source>
        <dbReference type="ARBA" id="ARBA00022448"/>
    </source>
</evidence>
<name>A0ABW4JML1_9BACL</name>
<keyword evidence="4 7" id="KW-0812">Transmembrane</keyword>
<comment type="subcellular location">
    <subcellularLocation>
        <location evidence="1 7">Cell membrane</location>
        <topology evidence="1 7">Multi-pass membrane protein</topology>
    </subcellularLocation>
</comment>
<reference evidence="10" key="1">
    <citation type="journal article" date="2019" name="Int. J. Syst. Evol. Microbiol.">
        <title>The Global Catalogue of Microorganisms (GCM) 10K type strain sequencing project: providing services to taxonomists for standard genome sequencing and annotation.</title>
        <authorList>
            <consortium name="The Broad Institute Genomics Platform"/>
            <consortium name="The Broad Institute Genome Sequencing Center for Infectious Disease"/>
            <person name="Wu L."/>
            <person name="Ma J."/>
        </authorList>
    </citation>
    <scope>NUCLEOTIDE SEQUENCE [LARGE SCALE GENOMIC DNA]</scope>
    <source>
        <strain evidence="10">CGMCC 1.12286</strain>
    </source>
</reference>
<dbReference type="Gene3D" id="1.10.3720.10">
    <property type="entry name" value="MetI-like"/>
    <property type="match status" value="1"/>
</dbReference>
<dbReference type="PROSITE" id="PS50928">
    <property type="entry name" value="ABC_TM1"/>
    <property type="match status" value="1"/>
</dbReference>
<evidence type="ECO:0000256" key="5">
    <source>
        <dbReference type="ARBA" id="ARBA00022989"/>
    </source>
</evidence>
<keyword evidence="5 7" id="KW-1133">Transmembrane helix</keyword>
<evidence type="ECO:0000256" key="4">
    <source>
        <dbReference type="ARBA" id="ARBA00022692"/>
    </source>
</evidence>
<dbReference type="EMBL" id="JBHUCX010000079">
    <property type="protein sequence ID" value="MFD1676833.1"/>
    <property type="molecule type" value="Genomic_DNA"/>
</dbReference>
<evidence type="ECO:0000256" key="3">
    <source>
        <dbReference type="ARBA" id="ARBA00022475"/>
    </source>
</evidence>
<feature type="transmembrane region" description="Helical" evidence="7">
    <location>
        <begin position="213"/>
        <end position="236"/>
    </location>
</feature>
<dbReference type="InterPro" id="IPR035906">
    <property type="entry name" value="MetI-like_sf"/>
</dbReference>
<protein>
    <submittedName>
        <fullName evidence="9">Carbohydrate ABC transporter permease</fullName>
    </submittedName>
</protein>
<evidence type="ECO:0000259" key="8">
    <source>
        <dbReference type="PROSITE" id="PS50928"/>
    </source>
</evidence>
<feature type="transmembrane region" description="Helical" evidence="7">
    <location>
        <begin position="157"/>
        <end position="176"/>
    </location>
</feature>
<sequence length="297" mass="33546">MTTRPMILHELQRGKKRTMRNGKTMQKTIVYVLLILLALVFLFPFFWIISTSLMTTAEQESLPLTWWPKHLQWHNYVVAWTTLPFGQYLWHTVIIVVFSTLGTMLSSVFCAYGFARIRFPGRNILFMFVLSTMMLPGVVTMIPIYLIMKDLGWLNTYYPMIVPAFFGGGAANIFLLRQFMMGLPVELEEAARIDGASRFTTFTRIFLPLMKPALAVVGWGAALAAWGDIMGPLIYLTDQSKSTFALGMDIFSTAMPTGWGSQLEMAIAAVAILPVLVGFFFIQRWLIEGINLTGVAR</sequence>
<feature type="transmembrane region" description="Helical" evidence="7">
    <location>
        <begin position="265"/>
        <end position="287"/>
    </location>
</feature>
<evidence type="ECO:0000256" key="1">
    <source>
        <dbReference type="ARBA" id="ARBA00004651"/>
    </source>
</evidence>